<evidence type="ECO:0000256" key="9">
    <source>
        <dbReference type="ARBA" id="ARBA00031593"/>
    </source>
</evidence>
<dbReference type="GO" id="GO:0005930">
    <property type="term" value="C:axoneme"/>
    <property type="evidence" value="ECO:0007669"/>
    <property type="project" value="TreeGrafter"/>
</dbReference>
<feature type="compositionally biased region" description="Acidic residues" evidence="10">
    <location>
        <begin position="218"/>
        <end position="235"/>
    </location>
</feature>
<dbReference type="Gene3D" id="1.20.1520.10">
    <property type="entry name" value="ADP-ribosylation factor-like 2-binding protein, domain"/>
    <property type="match status" value="1"/>
</dbReference>
<name>A0AAJ7S4G4_9HYME</name>
<evidence type="ECO:0000256" key="2">
    <source>
        <dbReference type="ARBA" id="ARBA00004496"/>
    </source>
</evidence>
<keyword evidence="13" id="KW-0282">Flagellum</keyword>
<reference evidence="13" key="1">
    <citation type="submission" date="2025-08" db="UniProtKB">
        <authorList>
            <consortium name="RefSeq"/>
        </authorList>
    </citation>
    <scope>IDENTIFICATION</scope>
    <source>
        <tissue evidence="13">Whole body</tissue>
    </source>
</reference>
<dbReference type="GeneID" id="108627177"/>
<comment type="subcellular location">
    <subcellularLocation>
        <location evidence="1">Cell projection</location>
        <location evidence="1">Cilium</location>
    </subcellularLocation>
    <subcellularLocation>
        <location evidence="2">Cytoplasm</location>
    </subcellularLocation>
</comment>
<accession>A0AAJ7S4G4</accession>
<comment type="similarity">
    <text evidence="3">Belongs to the CFAP36 family.</text>
</comment>
<dbReference type="InterPro" id="IPR042541">
    <property type="entry name" value="BART_sf"/>
</dbReference>
<evidence type="ECO:0000256" key="4">
    <source>
        <dbReference type="ARBA" id="ARBA00021815"/>
    </source>
</evidence>
<evidence type="ECO:0000313" key="12">
    <source>
        <dbReference type="Proteomes" id="UP000694925"/>
    </source>
</evidence>
<evidence type="ECO:0000256" key="10">
    <source>
        <dbReference type="SAM" id="MobiDB-lite"/>
    </source>
</evidence>
<feature type="compositionally biased region" description="Polar residues" evidence="10">
    <location>
        <begin position="277"/>
        <end position="290"/>
    </location>
</feature>
<feature type="region of interest" description="Disordered" evidence="10">
    <location>
        <begin position="273"/>
        <end position="296"/>
    </location>
</feature>
<keyword evidence="6" id="KW-0175">Coiled coil</keyword>
<dbReference type="GO" id="GO:0097546">
    <property type="term" value="C:ciliary base"/>
    <property type="evidence" value="ECO:0007669"/>
    <property type="project" value="TreeGrafter"/>
</dbReference>
<evidence type="ECO:0000313" key="13">
    <source>
        <dbReference type="RefSeq" id="XP_026671171.1"/>
    </source>
</evidence>
<proteinExistence type="inferred from homology"/>
<dbReference type="Pfam" id="PF11527">
    <property type="entry name" value="ARL2_Bind_BART"/>
    <property type="match status" value="1"/>
</dbReference>
<feature type="region of interest" description="Disordered" evidence="10">
    <location>
        <begin position="201"/>
        <end position="254"/>
    </location>
</feature>
<feature type="compositionally biased region" description="Basic and acidic residues" evidence="10">
    <location>
        <begin position="240"/>
        <end position="253"/>
    </location>
</feature>
<dbReference type="InterPro" id="IPR023379">
    <property type="entry name" value="BART_dom"/>
</dbReference>
<evidence type="ECO:0000256" key="5">
    <source>
        <dbReference type="ARBA" id="ARBA00022490"/>
    </source>
</evidence>
<evidence type="ECO:0000256" key="6">
    <source>
        <dbReference type="ARBA" id="ARBA00023054"/>
    </source>
</evidence>
<sequence>MNDKDDSAWVFDSLIGFLQGPIWSAPLVTFIEEKSLIFEADTEDHDEYQKIYQEYKNLVDLLLGCFMEDMGITPEQFEYACTVNKYTKMPIQFQQNLFEQIWAANEFEIFKRMMIQKNLELQLQALNMIEQKYGLTPASLMYETTAITEDPLVMEEIIQKHVLEDVSDDDPEISSETSLIKEHERLAAKYNSERALLEEALKVSQEKTPEKETHSSSIEEEEIKEVDEKEVDSSDSESPVEPKPEVSEEDVKKRQAYLKARRDKLVALKKEARSQRLEMNSNFSRPSSARSVAEATIKGEQELKLSESLEPSVMQARKALAVRLQAEVIRKQTD</sequence>
<keyword evidence="7" id="KW-0969">Cilium</keyword>
<feature type="compositionally biased region" description="Basic and acidic residues" evidence="10">
    <location>
        <begin position="201"/>
        <end position="214"/>
    </location>
</feature>
<keyword evidence="12" id="KW-1185">Reference proteome</keyword>
<dbReference type="Proteomes" id="UP000694925">
    <property type="component" value="Unplaced"/>
</dbReference>
<dbReference type="KEGG" id="ccal:108627177"/>
<gene>
    <name evidence="13" type="primary">LOC108627177</name>
</gene>
<evidence type="ECO:0000256" key="8">
    <source>
        <dbReference type="ARBA" id="ARBA00023273"/>
    </source>
</evidence>
<dbReference type="PANTHER" id="PTHR21532:SF0">
    <property type="entry name" value="CILIA- AND FLAGELLA-ASSOCIATED PROTEIN 36"/>
    <property type="match status" value="1"/>
</dbReference>
<keyword evidence="8" id="KW-0966">Cell projection</keyword>
<evidence type="ECO:0000256" key="1">
    <source>
        <dbReference type="ARBA" id="ARBA00004138"/>
    </source>
</evidence>
<keyword evidence="5" id="KW-0963">Cytoplasm</keyword>
<feature type="domain" description="BART" evidence="11">
    <location>
        <begin position="7"/>
        <end position="122"/>
    </location>
</feature>
<protein>
    <recommendedName>
        <fullName evidence="4">Cilia- and flagella-associated protein 36</fullName>
    </recommendedName>
    <alternativeName>
        <fullName evidence="9">Coiled-coil domain-containing protein 104</fullName>
    </alternativeName>
</protein>
<organism evidence="12 13">
    <name type="scientific">Ceratina calcarata</name>
    <dbReference type="NCBI Taxonomy" id="156304"/>
    <lineage>
        <taxon>Eukaryota</taxon>
        <taxon>Metazoa</taxon>
        <taxon>Ecdysozoa</taxon>
        <taxon>Arthropoda</taxon>
        <taxon>Hexapoda</taxon>
        <taxon>Insecta</taxon>
        <taxon>Pterygota</taxon>
        <taxon>Neoptera</taxon>
        <taxon>Endopterygota</taxon>
        <taxon>Hymenoptera</taxon>
        <taxon>Apocrita</taxon>
        <taxon>Aculeata</taxon>
        <taxon>Apoidea</taxon>
        <taxon>Anthophila</taxon>
        <taxon>Apidae</taxon>
        <taxon>Ceratina</taxon>
        <taxon>Zadontomerus</taxon>
    </lineage>
</organism>
<evidence type="ECO:0000256" key="7">
    <source>
        <dbReference type="ARBA" id="ARBA00023069"/>
    </source>
</evidence>
<evidence type="ECO:0000256" key="3">
    <source>
        <dbReference type="ARBA" id="ARBA00007460"/>
    </source>
</evidence>
<dbReference type="InterPro" id="IPR038888">
    <property type="entry name" value="CFAP36"/>
</dbReference>
<dbReference type="AlphaFoldDB" id="A0AAJ7S4G4"/>
<dbReference type="RefSeq" id="XP_026671171.1">
    <property type="nucleotide sequence ID" value="XM_026815370.1"/>
</dbReference>
<evidence type="ECO:0000259" key="11">
    <source>
        <dbReference type="Pfam" id="PF11527"/>
    </source>
</evidence>
<dbReference type="PANTHER" id="PTHR21532">
    <property type="entry name" value="PHOSPHODIESTERASE HL"/>
    <property type="match status" value="1"/>
</dbReference>